<organism evidence="2 3">
    <name type="scientific">Phytophthora fragariae</name>
    <dbReference type="NCBI Taxonomy" id="53985"/>
    <lineage>
        <taxon>Eukaryota</taxon>
        <taxon>Sar</taxon>
        <taxon>Stramenopiles</taxon>
        <taxon>Oomycota</taxon>
        <taxon>Peronosporomycetes</taxon>
        <taxon>Peronosporales</taxon>
        <taxon>Peronosporaceae</taxon>
        <taxon>Phytophthora</taxon>
    </lineage>
</organism>
<protein>
    <submittedName>
        <fullName evidence="2">Uncharacterized protein</fullName>
    </submittedName>
</protein>
<gene>
    <name evidence="2" type="ORF">PF011_g15114</name>
</gene>
<feature type="transmembrane region" description="Helical" evidence="1">
    <location>
        <begin position="180"/>
        <end position="201"/>
    </location>
</feature>
<reference evidence="2 3" key="1">
    <citation type="submission" date="2018-09" db="EMBL/GenBank/DDBJ databases">
        <title>Genomic investigation of the strawberry pathogen Phytophthora fragariae indicates pathogenicity is determined by transcriptional variation in three key races.</title>
        <authorList>
            <person name="Adams T.M."/>
            <person name="Armitage A.D."/>
            <person name="Sobczyk M.K."/>
            <person name="Bates H.J."/>
            <person name="Dunwell J.M."/>
            <person name="Nellist C.F."/>
            <person name="Harrison R.J."/>
        </authorList>
    </citation>
    <scope>NUCLEOTIDE SEQUENCE [LARGE SCALE GENOMIC DNA]</scope>
    <source>
        <strain evidence="2 3">SCRP245</strain>
    </source>
</reference>
<feature type="transmembrane region" description="Helical" evidence="1">
    <location>
        <begin position="146"/>
        <end position="168"/>
    </location>
</feature>
<keyword evidence="1" id="KW-0812">Transmembrane</keyword>
<feature type="transmembrane region" description="Helical" evidence="1">
    <location>
        <begin position="115"/>
        <end position="140"/>
    </location>
</feature>
<evidence type="ECO:0000313" key="3">
    <source>
        <dbReference type="Proteomes" id="UP000460718"/>
    </source>
</evidence>
<proteinExistence type="predicted"/>
<keyword evidence="1" id="KW-0472">Membrane</keyword>
<evidence type="ECO:0000256" key="1">
    <source>
        <dbReference type="SAM" id="Phobius"/>
    </source>
</evidence>
<dbReference type="EMBL" id="QXFW01001008">
    <property type="protein sequence ID" value="KAE8998319.1"/>
    <property type="molecule type" value="Genomic_DNA"/>
</dbReference>
<feature type="transmembrane region" description="Helical" evidence="1">
    <location>
        <begin position="87"/>
        <end position="108"/>
    </location>
</feature>
<keyword evidence="1" id="KW-1133">Transmembrane helix</keyword>
<feature type="transmembrane region" description="Helical" evidence="1">
    <location>
        <begin position="44"/>
        <end position="67"/>
    </location>
</feature>
<name>A0A6A3JTT8_9STRA</name>
<comment type="caution">
    <text evidence="2">The sequence shown here is derived from an EMBL/GenBank/DDBJ whole genome shotgun (WGS) entry which is preliminary data.</text>
</comment>
<evidence type="ECO:0000313" key="2">
    <source>
        <dbReference type="EMBL" id="KAE8998319.1"/>
    </source>
</evidence>
<sequence>MTMSEELQRYGKSFVRIWEELQIESNGAYSVERLQQLRDYSERVTAMHCVIVLVVTPLPCLLVIVLIESIPLRPPADGIEHSFLLWVRTFALTVVVVLGCMWPCRVVVPGLPLSITPVIVAATASAIAGAAGAFGIAYAIGFPLPFTLVCESGIGMFIMGMGMVAAWGRFLASDRVGRRALIRHFILEFMQATMMWVYPAYAYVFNQLSGGRQIATMALLPVIKTLYKNAFARMLHERQDLQPILVVFSAELFHVLFLSYCMNGSTSKEAIVSLMFVDVLEAGIAVHAVNKAAVRITSPVLGEPRILSLMRRVKYLKPHSTFSSALRNDSLLDRTKFAMGLPNSYSTSYRELSKFAVVESQPRPRIDVGVTAICSQHVKKSRIMPFEVDPVDDQPSQPLHAMNVRSTATVNAHRLSSCSSLVDLAVAAQQFLLASDPSADTAIFHEFVHHSVRLLYTTEFVLLVEFTEVMIPCIYSMLSCDFLQWFGPQLTKLTGYRVCQVFIC</sequence>
<dbReference type="Proteomes" id="UP000460718">
    <property type="component" value="Unassembled WGS sequence"/>
</dbReference>
<accession>A0A6A3JTT8</accession>
<dbReference type="AlphaFoldDB" id="A0A6A3JTT8"/>